<dbReference type="GO" id="GO:0019509">
    <property type="term" value="P:L-methionine salvage from methylthioadenosine"/>
    <property type="evidence" value="ECO:0007669"/>
    <property type="project" value="TreeGrafter"/>
</dbReference>
<evidence type="ECO:0000313" key="3">
    <source>
        <dbReference type="EMBL" id="GGL34644.1"/>
    </source>
</evidence>
<evidence type="ECO:0000259" key="2">
    <source>
        <dbReference type="PROSITE" id="PS51462"/>
    </source>
</evidence>
<accession>A0A830EVT3</accession>
<dbReference type="InterPro" id="IPR000086">
    <property type="entry name" value="NUDIX_hydrolase_dom"/>
</dbReference>
<dbReference type="Gene3D" id="3.90.79.10">
    <property type="entry name" value="Nucleoside Triphosphate Pyrophosphohydrolase"/>
    <property type="match status" value="1"/>
</dbReference>
<dbReference type="Gene3D" id="3.40.50.10470">
    <property type="entry name" value="Translation initiation factor eif-2b, domain 2"/>
    <property type="match status" value="1"/>
</dbReference>
<dbReference type="PANTHER" id="PTHR43475:SF3">
    <property type="entry name" value="TRANSLATION INITIATION FACTOR EIF-2B SUBUNIT FAMILY PROTEIN (AFU_ORTHOLOGUE AFUA_2G14290)"/>
    <property type="match status" value="1"/>
</dbReference>
<dbReference type="SUPFAM" id="SSF55811">
    <property type="entry name" value="Nudix"/>
    <property type="match status" value="1"/>
</dbReference>
<organism evidence="3 4">
    <name type="scientific">Halarchaeum grantii</name>
    <dbReference type="NCBI Taxonomy" id="1193105"/>
    <lineage>
        <taxon>Archaea</taxon>
        <taxon>Methanobacteriati</taxon>
        <taxon>Methanobacteriota</taxon>
        <taxon>Stenosarchaea group</taxon>
        <taxon>Halobacteria</taxon>
        <taxon>Halobacteriales</taxon>
        <taxon>Halobacteriaceae</taxon>
    </lineage>
</organism>
<name>A0A830EVT3_9EURY</name>
<proteinExistence type="inferred from homology"/>
<gene>
    <name evidence="3" type="ORF">GCM10009037_17840</name>
</gene>
<comment type="caution">
    <text evidence="3">The sequence shown here is derived from an EMBL/GenBank/DDBJ whole genome shotgun (WGS) entry which is preliminary data.</text>
</comment>
<dbReference type="InterPro" id="IPR037171">
    <property type="entry name" value="NagB/RpiA_transferase-like"/>
</dbReference>
<evidence type="ECO:0000313" key="4">
    <source>
        <dbReference type="Proteomes" id="UP000628840"/>
    </source>
</evidence>
<dbReference type="Pfam" id="PF00293">
    <property type="entry name" value="NUDIX"/>
    <property type="match status" value="1"/>
</dbReference>
<keyword evidence="4" id="KW-1185">Reference proteome</keyword>
<feature type="domain" description="Nudix hydrolase" evidence="2">
    <location>
        <begin position="2"/>
        <end position="133"/>
    </location>
</feature>
<keyword evidence="3" id="KW-0648">Protein biosynthesis</keyword>
<dbReference type="InterPro" id="IPR042529">
    <property type="entry name" value="IF_2B-like_C"/>
</dbReference>
<dbReference type="EMBL" id="BMPF01000002">
    <property type="protein sequence ID" value="GGL34644.1"/>
    <property type="molecule type" value="Genomic_DNA"/>
</dbReference>
<dbReference type="GO" id="GO:0003743">
    <property type="term" value="F:translation initiation factor activity"/>
    <property type="evidence" value="ECO:0007669"/>
    <property type="project" value="UniProtKB-KW"/>
</dbReference>
<dbReference type="InterPro" id="IPR000649">
    <property type="entry name" value="IF-2B-related"/>
</dbReference>
<dbReference type="PROSITE" id="PS51462">
    <property type="entry name" value="NUDIX"/>
    <property type="match status" value="1"/>
</dbReference>
<comment type="similarity">
    <text evidence="1">Belongs to the eIF-2B alpha/beta/delta subunits family.</text>
</comment>
<reference evidence="3 4" key="1">
    <citation type="journal article" date="2019" name="Int. J. Syst. Evol. Microbiol.">
        <title>The Global Catalogue of Microorganisms (GCM) 10K type strain sequencing project: providing services to taxonomists for standard genome sequencing and annotation.</title>
        <authorList>
            <consortium name="The Broad Institute Genomics Platform"/>
            <consortium name="The Broad Institute Genome Sequencing Center for Infectious Disease"/>
            <person name="Wu L."/>
            <person name="Ma J."/>
        </authorList>
    </citation>
    <scope>NUCLEOTIDE SEQUENCE [LARGE SCALE GENOMIC DNA]</scope>
    <source>
        <strain evidence="3 4">JCM 19585</strain>
    </source>
</reference>
<dbReference type="PANTHER" id="PTHR43475">
    <property type="entry name" value="METHYLTHIORIBOSE-1-PHOSPHATE ISOMERASE"/>
    <property type="match status" value="1"/>
</dbReference>
<dbReference type="GO" id="GO:0046523">
    <property type="term" value="F:S-methyl-5-thioribose-1-phosphate isomerase activity"/>
    <property type="evidence" value="ECO:0007669"/>
    <property type="project" value="TreeGrafter"/>
</dbReference>
<dbReference type="InterPro" id="IPR015797">
    <property type="entry name" value="NUDIX_hydrolase-like_dom_sf"/>
</dbReference>
<protein>
    <submittedName>
        <fullName evidence="3">Translation initiation factor 2B subunit alpha</fullName>
    </submittedName>
</protein>
<dbReference type="SUPFAM" id="SSF100950">
    <property type="entry name" value="NagB/RpiA/CoA transferase-like"/>
    <property type="match status" value="1"/>
</dbReference>
<evidence type="ECO:0000256" key="1">
    <source>
        <dbReference type="RuleBase" id="RU003814"/>
    </source>
</evidence>
<dbReference type="Pfam" id="PF01008">
    <property type="entry name" value="IF-2B"/>
    <property type="match status" value="1"/>
</dbReference>
<sequence length="412" mass="42909">MEETHVVTAFLRNGTDVLLLRRSADVGSYAGRWGAVAGHAEGDPATQVRVEIREETGLDPDADVTLVRAGDPFPVEDTERGTRWVVHPFLFDCDTREIAPNYETAGYEWCPPPAIRERATVPDLWTSYDRVRPSVTSVRDDETHGSAYVSVRACEVLRDEAAAGAGYDALCGTARDLLAARESMAAVRNRVHRVLAEADGESADAVLTSACATIDAALAADDGAAASAAVELRGASLLTLSRSGTAFDAAVGAEPSRVVVAESRTAREGVATAERLAAEGMDVTLTTDAAVATLVESVDAVLVGADTVLRDGSVVNKVGTRGAALAAAEADVPVYAVCASDKIAPDVDPDDPELEDAPAAALYDGDAALSVANPRFDVTPAHLVTGVVTEDGVLSEAAVATRADALRALADW</sequence>
<dbReference type="AlphaFoldDB" id="A0A830EVT3"/>
<dbReference type="RefSeq" id="WP_188882896.1">
    <property type="nucleotide sequence ID" value="NZ_BMPF01000002.1"/>
</dbReference>
<keyword evidence="3" id="KW-0396">Initiation factor</keyword>
<dbReference type="Proteomes" id="UP000628840">
    <property type="component" value="Unassembled WGS sequence"/>
</dbReference>
<dbReference type="OrthoDB" id="27639at2157"/>